<evidence type="ECO:0000313" key="6">
    <source>
        <dbReference type="Proteomes" id="UP001596058"/>
    </source>
</evidence>
<dbReference type="PANTHER" id="PTHR45527">
    <property type="entry name" value="NONRIBOSOMAL PEPTIDE SYNTHETASE"/>
    <property type="match status" value="1"/>
</dbReference>
<dbReference type="InterPro" id="IPR045851">
    <property type="entry name" value="AMP-bd_C_sf"/>
</dbReference>
<dbReference type="InterPro" id="IPR010071">
    <property type="entry name" value="AA_adenyl_dom"/>
</dbReference>
<accession>A0ABW1D8D0</accession>
<dbReference type="InterPro" id="IPR036736">
    <property type="entry name" value="ACP-like_sf"/>
</dbReference>
<dbReference type="Gene3D" id="2.30.38.10">
    <property type="entry name" value="Luciferase, Domain 3"/>
    <property type="match status" value="1"/>
</dbReference>
<dbReference type="Gene3D" id="3.30.300.30">
    <property type="match status" value="1"/>
</dbReference>
<dbReference type="InterPro" id="IPR025110">
    <property type="entry name" value="AMP-bd_C"/>
</dbReference>
<dbReference type="SMART" id="SM00823">
    <property type="entry name" value="PKS_PP"/>
    <property type="match status" value="1"/>
</dbReference>
<dbReference type="InterPro" id="IPR029058">
    <property type="entry name" value="AB_hydrolase_fold"/>
</dbReference>
<dbReference type="InterPro" id="IPR023213">
    <property type="entry name" value="CAT-like_dom_sf"/>
</dbReference>
<dbReference type="CDD" id="cd19540">
    <property type="entry name" value="LCL_NRPS-like"/>
    <property type="match status" value="1"/>
</dbReference>
<sequence>MSLATPMTAELLSSAQTRLWLMNELSSSGAAYNIPIAVRLRGSLNRAALAAAIADVVDRHSTLRTTFIAPDGVPRPVVQTGIAARLVLDVAECVESELPGLLTDRAHTSFDLSNGLPVRATLFSLQPDEHVLLVTLHHIAADGMSIAPLMRDLAVAYTARLGGTAPGWPEVAVDYGDYVAWQREVLGDESDPDSMISRQLEHWSSVLAGMPEELTLPTDRPRPPVPSQRGGIVEFDLQPDLHEALASLARRSRASLFMVAHAALAVLLSALGSEDDIGIGTTVAGRSDEALDGLVGLFMNSLVLRTDLSGDPTFAELVGRVRAADLAAFAHQEIPFERLLEAFRPTRSLSRNPLFQVLLELHRHDELDLRLPGLQACPEPLPHQVAKLDLSFMLFDKTATTGDPAGILGRLEYAADVFDRVTAEALAQRYVRVLETAAADPDRPISRFDILSRNEREHIVDTWNATDLEIPDATLPELWEAQVRRNPQAPAIRTTDGHVVTYAELNAAANRLARYLHSLGAGRESFVAVCVRPSVEMFVALLGVVKAGAAYVPLDPSHPADRLAYCLADTGAVVVITQQALLDHLPEAPGVTKVCLDREHEKISRHDASDLTSSAHSDGLVYAMYTSGSTGRPKGVLITHRGLVNYLWWAIEGYAATAGATGAPMLGSIAFDLSIPNFFLPFVAGKAVVLLPPGREVDALVDVLRRPGDFSLLKITPGHLDVLRSLLPELTTLTSVRTYVVGADEVRPETVASWRRIAPHARIINEYGPTETVVGCSVHSVAADAEFDESSPVPIGKPIANTRMYILDRFLRPVLPGVVGELYIAGAGVARGYLNQPGLSAGRFVADPFGPSGTRMYRTGDLARFQADGSIHFLGRADHQVKLRGYRIELGEIEAGILRHPGVKEAVVAIPRDTGADHLIVGYVVPAADTRPSPADLRAHLARFLPDYMIPAAWVLLDRLPLTAAGKIDRSALPRPNSASGAGRAAGTELERYLCELFAKTLSVPTPGADANFFDLGGHSILLARVAAEIRDALQVELSLTDVFGAPTPATLAMKIRQGRGRSPDVLVPISPNGSATPLFCVHPANGASWGYLNLARHLSPARPVYGIQARGLDEPAPLPSSIEAMAGDYARQLRRIQPEGPYQLLGWCFGAVVAFEMARQLQRDGAEVGLLALVGPHPLGWQTHTVRPHDTEVLSALLADHGVVDDSVDLTLDAVCLALDDSTSLRQQGFTTGQIRRLVDLHLNNPRIEWDYRPSEKSLRGRVHLFAADADDAARPVPVVETWRPYIDGDIIVHRYPGTTDDLLTGDLVGRVGPDLDEVLR</sequence>
<evidence type="ECO:0000256" key="1">
    <source>
        <dbReference type="ARBA" id="ARBA00001957"/>
    </source>
</evidence>
<comment type="caution">
    <text evidence="5">The sequence shown here is derived from an EMBL/GenBank/DDBJ whole genome shotgun (WGS) entry which is preliminary data.</text>
</comment>
<evidence type="ECO:0000313" key="5">
    <source>
        <dbReference type="EMBL" id="MFC5833505.1"/>
    </source>
</evidence>
<dbReference type="SUPFAM" id="SSF53474">
    <property type="entry name" value="alpha/beta-Hydrolases"/>
    <property type="match status" value="1"/>
</dbReference>
<evidence type="ECO:0000256" key="2">
    <source>
        <dbReference type="ARBA" id="ARBA00022450"/>
    </source>
</evidence>
<dbReference type="NCBIfam" id="TIGR01733">
    <property type="entry name" value="AA-adenyl-dom"/>
    <property type="match status" value="1"/>
</dbReference>
<gene>
    <name evidence="5" type="ORF">ACFPZ3_57495</name>
</gene>
<dbReference type="Pfam" id="PF00550">
    <property type="entry name" value="PP-binding"/>
    <property type="match status" value="1"/>
</dbReference>
<dbReference type="PANTHER" id="PTHR45527:SF1">
    <property type="entry name" value="FATTY ACID SYNTHASE"/>
    <property type="match status" value="1"/>
</dbReference>
<dbReference type="InterPro" id="IPR020806">
    <property type="entry name" value="PKS_PP-bd"/>
</dbReference>
<dbReference type="Gene3D" id="3.30.559.30">
    <property type="entry name" value="Nonribosomal peptide synthetase, condensation domain"/>
    <property type="match status" value="1"/>
</dbReference>
<dbReference type="Pfam" id="PF00975">
    <property type="entry name" value="Thioesterase"/>
    <property type="match status" value="1"/>
</dbReference>
<dbReference type="Proteomes" id="UP001596058">
    <property type="component" value="Unassembled WGS sequence"/>
</dbReference>
<comment type="cofactor">
    <cofactor evidence="1">
        <name>pantetheine 4'-phosphate</name>
        <dbReference type="ChEBI" id="CHEBI:47942"/>
    </cofactor>
</comment>
<dbReference type="Gene3D" id="3.30.559.10">
    <property type="entry name" value="Chloramphenicol acetyltransferase-like domain"/>
    <property type="match status" value="1"/>
</dbReference>
<evidence type="ECO:0000256" key="3">
    <source>
        <dbReference type="ARBA" id="ARBA00022553"/>
    </source>
</evidence>
<dbReference type="InterPro" id="IPR009081">
    <property type="entry name" value="PP-bd_ACP"/>
</dbReference>
<name>A0ABW1D8D0_9ACTN</name>
<dbReference type="Pfam" id="PF00668">
    <property type="entry name" value="Condensation"/>
    <property type="match status" value="1"/>
</dbReference>
<dbReference type="CDD" id="cd05930">
    <property type="entry name" value="A_NRPS"/>
    <property type="match status" value="1"/>
</dbReference>
<dbReference type="PROSITE" id="PS00012">
    <property type="entry name" value="PHOSPHOPANTETHEINE"/>
    <property type="match status" value="1"/>
</dbReference>
<dbReference type="SUPFAM" id="SSF47336">
    <property type="entry name" value="ACP-like"/>
    <property type="match status" value="1"/>
</dbReference>
<protein>
    <submittedName>
        <fullName evidence="5">Amino acid adenylation domain-containing protein</fullName>
    </submittedName>
</protein>
<dbReference type="Gene3D" id="3.40.50.980">
    <property type="match status" value="2"/>
</dbReference>
<evidence type="ECO:0000259" key="4">
    <source>
        <dbReference type="PROSITE" id="PS50075"/>
    </source>
</evidence>
<dbReference type="InterPro" id="IPR001242">
    <property type="entry name" value="Condensation_dom"/>
</dbReference>
<dbReference type="Pfam" id="PF00501">
    <property type="entry name" value="AMP-binding"/>
    <property type="match status" value="1"/>
</dbReference>
<dbReference type="SUPFAM" id="SSF56801">
    <property type="entry name" value="Acetyl-CoA synthetase-like"/>
    <property type="match status" value="1"/>
</dbReference>
<dbReference type="InterPro" id="IPR001031">
    <property type="entry name" value="Thioesterase"/>
</dbReference>
<keyword evidence="6" id="KW-1185">Reference proteome</keyword>
<dbReference type="SUPFAM" id="SSF52777">
    <property type="entry name" value="CoA-dependent acyltransferases"/>
    <property type="match status" value="2"/>
</dbReference>
<reference evidence="6" key="1">
    <citation type="journal article" date="2019" name="Int. J. Syst. Evol. Microbiol.">
        <title>The Global Catalogue of Microorganisms (GCM) 10K type strain sequencing project: providing services to taxonomists for standard genome sequencing and annotation.</title>
        <authorList>
            <consortium name="The Broad Institute Genomics Platform"/>
            <consortium name="The Broad Institute Genome Sequencing Center for Infectious Disease"/>
            <person name="Wu L."/>
            <person name="Ma J."/>
        </authorList>
    </citation>
    <scope>NUCLEOTIDE SEQUENCE [LARGE SCALE GENOMIC DNA]</scope>
    <source>
        <strain evidence="6">CCUG 53903</strain>
    </source>
</reference>
<dbReference type="RefSeq" id="WP_379522931.1">
    <property type="nucleotide sequence ID" value="NZ_JBHSPA010000094.1"/>
</dbReference>
<dbReference type="EMBL" id="JBHSPA010000094">
    <property type="protein sequence ID" value="MFC5833505.1"/>
    <property type="molecule type" value="Genomic_DNA"/>
</dbReference>
<dbReference type="InterPro" id="IPR006162">
    <property type="entry name" value="Ppantetheine_attach_site"/>
</dbReference>
<proteinExistence type="predicted"/>
<dbReference type="PROSITE" id="PS50075">
    <property type="entry name" value="CARRIER"/>
    <property type="match status" value="1"/>
</dbReference>
<feature type="domain" description="Carrier" evidence="4">
    <location>
        <begin position="985"/>
        <end position="1060"/>
    </location>
</feature>
<keyword evidence="3" id="KW-0597">Phosphoprotein</keyword>
<dbReference type="InterPro" id="IPR000873">
    <property type="entry name" value="AMP-dep_synth/lig_dom"/>
</dbReference>
<dbReference type="Pfam" id="PF13193">
    <property type="entry name" value="AMP-binding_C"/>
    <property type="match status" value="1"/>
</dbReference>
<organism evidence="5 6">
    <name type="scientific">Nonomuraea insulae</name>
    <dbReference type="NCBI Taxonomy" id="1616787"/>
    <lineage>
        <taxon>Bacteria</taxon>
        <taxon>Bacillati</taxon>
        <taxon>Actinomycetota</taxon>
        <taxon>Actinomycetes</taxon>
        <taxon>Streptosporangiales</taxon>
        <taxon>Streptosporangiaceae</taxon>
        <taxon>Nonomuraea</taxon>
    </lineage>
</organism>
<keyword evidence="2" id="KW-0596">Phosphopantetheine</keyword>
<dbReference type="Gene3D" id="3.40.50.1820">
    <property type="entry name" value="alpha/beta hydrolase"/>
    <property type="match status" value="1"/>
</dbReference>